<name>A0A1N7KCW3_9RHOB</name>
<dbReference type="SUPFAM" id="SSF159664">
    <property type="entry name" value="CobE/GbiG C-terminal domain-like"/>
    <property type="match status" value="1"/>
</dbReference>
<dbReference type="InterPro" id="IPR002750">
    <property type="entry name" value="CobE/GbiG_C"/>
</dbReference>
<dbReference type="EMBL" id="FTOM01000001">
    <property type="protein sequence ID" value="SIS59320.1"/>
    <property type="molecule type" value="Genomic_DNA"/>
</dbReference>
<gene>
    <name evidence="2" type="ORF">SAMN05421795_101823</name>
</gene>
<dbReference type="Pfam" id="PF01890">
    <property type="entry name" value="CbiG_C"/>
    <property type="match status" value="1"/>
</dbReference>
<evidence type="ECO:0000313" key="2">
    <source>
        <dbReference type="EMBL" id="SIS59320.1"/>
    </source>
</evidence>
<sequence>MKVAGIGFRAGTPAEAVRAALGGLEGVDALVTLEARAAALTAMRLGPPVRALPEAAIRGIETPTQSPRLLSRFGTGSVAEALALAALGPGARLLGPRRVSPCGRATAALALHEETP</sequence>
<dbReference type="OrthoDB" id="7475241at2"/>
<keyword evidence="2" id="KW-0378">Hydrolase</keyword>
<evidence type="ECO:0000259" key="1">
    <source>
        <dbReference type="Pfam" id="PF01890"/>
    </source>
</evidence>
<proteinExistence type="predicted"/>
<dbReference type="InterPro" id="IPR036518">
    <property type="entry name" value="CobE/GbiG_C_sf"/>
</dbReference>
<dbReference type="Gene3D" id="3.30.420.180">
    <property type="entry name" value="CobE/GbiG C-terminal domain"/>
    <property type="match status" value="1"/>
</dbReference>
<dbReference type="GO" id="GO:0009236">
    <property type="term" value="P:cobalamin biosynthetic process"/>
    <property type="evidence" value="ECO:0007669"/>
    <property type="project" value="InterPro"/>
</dbReference>
<keyword evidence="3" id="KW-1185">Reference proteome</keyword>
<reference evidence="3" key="1">
    <citation type="submission" date="2017-01" db="EMBL/GenBank/DDBJ databases">
        <authorList>
            <person name="Varghese N."/>
            <person name="Submissions S."/>
        </authorList>
    </citation>
    <scope>NUCLEOTIDE SEQUENCE [LARGE SCALE GENOMIC DNA]</scope>
    <source>
        <strain evidence="3">DSM 18714</strain>
    </source>
</reference>
<dbReference type="Proteomes" id="UP000186098">
    <property type="component" value="Unassembled WGS sequence"/>
</dbReference>
<dbReference type="AlphaFoldDB" id="A0A1N7KCW3"/>
<evidence type="ECO:0000313" key="3">
    <source>
        <dbReference type="Proteomes" id="UP000186098"/>
    </source>
</evidence>
<accession>A0A1N7KCW3</accession>
<protein>
    <submittedName>
        <fullName evidence="2">Cobalt-precorrin 5A hydrolase</fullName>
    </submittedName>
</protein>
<dbReference type="RefSeq" id="WP_076363596.1">
    <property type="nucleotide sequence ID" value="NZ_FTOM01000001.1"/>
</dbReference>
<feature type="domain" description="CobE/GbiG C-terminal" evidence="1">
    <location>
        <begin position="3"/>
        <end position="110"/>
    </location>
</feature>
<dbReference type="GO" id="GO:0016787">
    <property type="term" value="F:hydrolase activity"/>
    <property type="evidence" value="ECO:0007669"/>
    <property type="project" value="UniProtKB-KW"/>
</dbReference>
<dbReference type="STRING" id="407234.SAMN05421795_101823"/>
<organism evidence="2 3">
    <name type="scientific">Phaeovulum vinaykumarii</name>
    <dbReference type="NCBI Taxonomy" id="407234"/>
    <lineage>
        <taxon>Bacteria</taxon>
        <taxon>Pseudomonadati</taxon>
        <taxon>Pseudomonadota</taxon>
        <taxon>Alphaproteobacteria</taxon>
        <taxon>Rhodobacterales</taxon>
        <taxon>Paracoccaceae</taxon>
        <taxon>Phaeovulum</taxon>
    </lineage>
</organism>